<dbReference type="Gene3D" id="1.20.1250.20">
    <property type="entry name" value="MFS general substrate transporter like domains"/>
    <property type="match status" value="1"/>
</dbReference>
<sequence length="537" mass="58853">MASLTRIGPLSTEPTGISEKEDVSNAKSIEDRGEEDEEAAADRRKARNMLIMVATTSLTLLGVGVFVTSYQQWIYVRFQMDSLGDLFYEMDTSTAENPCFRGNFSNSSSDQDYTKAKLVEAQANSAHFGVLFSVCSMIPSFFVNLFLGVHGDRIGRRIIFIVPLAGNLVRVAIVCAVAYWNLDVNIILAGCLVAGFTGDAAAYTMAIFVYTADNTSSGKNRSFLMIVTHAVMLLCATLSGLATGYFIEAVGYVWPMFVSLWMLAVAMVITLFLIEETLDTSKVEKVPFWEGLKGIFSFYFKQPVDPRYKRRDFIILGLVFFLFASSHGAGIFTVFIMGEPFCWGSRLQGIVSSANGVGHAVLTTVMMRVLQMFVSDEVMIIISMLSSAAHRFIMAFAQNTDHIYIAFAAGLLEASVLAIIRSILSQMVCVDKRSSLFASLAVIETATIAASNAGLSALYSSTVAYWRGLTHFAVGCLILLSAVFMVVYKFMMMNRKPPSLSDKELVSPGTDYPDKESGVATISNGVENVKPFTENQD</sequence>
<evidence type="ECO:0000313" key="7">
    <source>
        <dbReference type="EMBL" id="GFR97111.1"/>
    </source>
</evidence>
<protein>
    <submittedName>
        <fullName evidence="7">Solute carrier family 46 member 3</fullName>
    </submittedName>
</protein>
<feature type="transmembrane region" description="Helical" evidence="6">
    <location>
        <begin position="126"/>
        <end position="147"/>
    </location>
</feature>
<dbReference type="PANTHER" id="PTHR23507:SF1">
    <property type="entry name" value="FI18259P1-RELATED"/>
    <property type="match status" value="1"/>
</dbReference>
<feature type="transmembrane region" description="Helical" evidence="6">
    <location>
        <begin position="253"/>
        <end position="274"/>
    </location>
</feature>
<reference evidence="7 8" key="1">
    <citation type="journal article" date="2021" name="Elife">
        <title>Chloroplast acquisition without the gene transfer in kleptoplastic sea slugs, Plakobranchus ocellatus.</title>
        <authorList>
            <person name="Maeda T."/>
            <person name="Takahashi S."/>
            <person name="Yoshida T."/>
            <person name="Shimamura S."/>
            <person name="Takaki Y."/>
            <person name="Nagai Y."/>
            <person name="Toyoda A."/>
            <person name="Suzuki Y."/>
            <person name="Arimoto A."/>
            <person name="Ishii H."/>
            <person name="Satoh N."/>
            <person name="Nishiyama T."/>
            <person name="Hasebe M."/>
            <person name="Maruyama T."/>
            <person name="Minagawa J."/>
            <person name="Obokata J."/>
            <person name="Shigenobu S."/>
        </authorList>
    </citation>
    <scope>NUCLEOTIDE SEQUENCE [LARGE SCALE GENOMIC DNA]</scope>
</reference>
<evidence type="ECO:0000256" key="2">
    <source>
        <dbReference type="ARBA" id="ARBA00022692"/>
    </source>
</evidence>
<proteinExistence type="predicted"/>
<accession>A0AAV4HIZ7</accession>
<evidence type="ECO:0000256" key="4">
    <source>
        <dbReference type="ARBA" id="ARBA00023136"/>
    </source>
</evidence>
<keyword evidence="3 6" id="KW-1133">Transmembrane helix</keyword>
<feature type="transmembrane region" description="Helical" evidence="6">
    <location>
        <begin position="49"/>
        <end position="70"/>
    </location>
</feature>
<dbReference type="GO" id="GO:0022857">
    <property type="term" value="F:transmembrane transporter activity"/>
    <property type="evidence" value="ECO:0007669"/>
    <property type="project" value="InterPro"/>
</dbReference>
<dbReference type="AlphaFoldDB" id="A0AAV4HIZ7"/>
<dbReference type="Proteomes" id="UP000762676">
    <property type="component" value="Unassembled WGS sequence"/>
</dbReference>
<keyword evidence="4 6" id="KW-0472">Membrane</keyword>
<dbReference type="PANTHER" id="PTHR23507">
    <property type="entry name" value="ZGC:174356"/>
    <property type="match status" value="1"/>
</dbReference>
<evidence type="ECO:0000256" key="3">
    <source>
        <dbReference type="ARBA" id="ARBA00022989"/>
    </source>
</evidence>
<dbReference type="InterPro" id="IPR011701">
    <property type="entry name" value="MFS"/>
</dbReference>
<keyword evidence="8" id="KW-1185">Reference proteome</keyword>
<feature type="transmembrane region" description="Helical" evidence="6">
    <location>
        <begin position="465"/>
        <end position="488"/>
    </location>
</feature>
<feature type="compositionally biased region" description="Basic and acidic residues" evidence="5">
    <location>
        <begin position="18"/>
        <end position="31"/>
    </location>
</feature>
<name>A0AAV4HIZ7_9GAST</name>
<feature type="region of interest" description="Disordered" evidence="5">
    <location>
        <begin position="1"/>
        <end position="41"/>
    </location>
</feature>
<dbReference type="GO" id="GO:0016020">
    <property type="term" value="C:membrane"/>
    <property type="evidence" value="ECO:0007669"/>
    <property type="project" value="UniProtKB-SubCell"/>
</dbReference>
<dbReference type="SUPFAM" id="SSF103473">
    <property type="entry name" value="MFS general substrate transporter"/>
    <property type="match status" value="1"/>
</dbReference>
<evidence type="ECO:0000256" key="5">
    <source>
        <dbReference type="SAM" id="MobiDB-lite"/>
    </source>
</evidence>
<dbReference type="EMBL" id="BMAT01012683">
    <property type="protein sequence ID" value="GFR97111.1"/>
    <property type="molecule type" value="Genomic_DNA"/>
</dbReference>
<gene>
    <name evidence="7" type="ORF">ElyMa_006316400</name>
</gene>
<feature type="transmembrane region" description="Helical" evidence="6">
    <location>
        <begin position="436"/>
        <end position="459"/>
    </location>
</feature>
<evidence type="ECO:0000256" key="1">
    <source>
        <dbReference type="ARBA" id="ARBA00004141"/>
    </source>
</evidence>
<dbReference type="Pfam" id="PF07690">
    <property type="entry name" value="MFS_1"/>
    <property type="match status" value="1"/>
</dbReference>
<feature type="transmembrane region" description="Helical" evidence="6">
    <location>
        <begin position="223"/>
        <end position="247"/>
    </location>
</feature>
<comment type="subcellular location">
    <subcellularLocation>
        <location evidence="1">Membrane</location>
        <topology evidence="1">Multi-pass membrane protein</topology>
    </subcellularLocation>
</comment>
<comment type="caution">
    <text evidence="7">The sequence shown here is derived from an EMBL/GenBank/DDBJ whole genome shotgun (WGS) entry which is preliminary data.</text>
</comment>
<evidence type="ECO:0000313" key="8">
    <source>
        <dbReference type="Proteomes" id="UP000762676"/>
    </source>
</evidence>
<keyword evidence="2 6" id="KW-0812">Transmembrane</keyword>
<evidence type="ECO:0000256" key="6">
    <source>
        <dbReference type="SAM" id="Phobius"/>
    </source>
</evidence>
<dbReference type="InterPro" id="IPR036259">
    <property type="entry name" value="MFS_trans_sf"/>
</dbReference>
<feature type="transmembrane region" description="Helical" evidence="6">
    <location>
        <begin position="403"/>
        <end position="424"/>
    </location>
</feature>
<organism evidence="7 8">
    <name type="scientific">Elysia marginata</name>
    <dbReference type="NCBI Taxonomy" id="1093978"/>
    <lineage>
        <taxon>Eukaryota</taxon>
        <taxon>Metazoa</taxon>
        <taxon>Spiralia</taxon>
        <taxon>Lophotrochozoa</taxon>
        <taxon>Mollusca</taxon>
        <taxon>Gastropoda</taxon>
        <taxon>Heterobranchia</taxon>
        <taxon>Euthyneura</taxon>
        <taxon>Panpulmonata</taxon>
        <taxon>Sacoglossa</taxon>
        <taxon>Placobranchoidea</taxon>
        <taxon>Plakobranchidae</taxon>
        <taxon>Elysia</taxon>
    </lineage>
</organism>
<feature type="transmembrane region" description="Helical" evidence="6">
    <location>
        <begin position="313"/>
        <end position="337"/>
    </location>
</feature>
<feature type="transmembrane region" description="Helical" evidence="6">
    <location>
        <begin position="159"/>
        <end position="180"/>
    </location>
</feature>
<feature type="transmembrane region" description="Helical" evidence="6">
    <location>
        <begin position="186"/>
        <end position="211"/>
    </location>
</feature>